<organism evidence="2 3">
    <name type="scientific">Bacillus wiedmannii</name>
    <dbReference type="NCBI Taxonomy" id="1890302"/>
    <lineage>
        <taxon>Bacteria</taxon>
        <taxon>Bacillati</taxon>
        <taxon>Bacillota</taxon>
        <taxon>Bacilli</taxon>
        <taxon>Bacillales</taxon>
        <taxon>Bacillaceae</taxon>
        <taxon>Bacillus</taxon>
        <taxon>Bacillus cereus group</taxon>
    </lineage>
</organism>
<protein>
    <submittedName>
        <fullName evidence="2">Peptide synthetase</fullName>
    </submittedName>
</protein>
<feature type="non-terminal residue" evidence="2">
    <location>
        <position position="1"/>
    </location>
</feature>
<dbReference type="GO" id="GO:0044550">
    <property type="term" value="P:secondary metabolite biosynthetic process"/>
    <property type="evidence" value="ECO:0007669"/>
    <property type="project" value="TreeGrafter"/>
</dbReference>
<dbReference type="GO" id="GO:0031177">
    <property type="term" value="F:phosphopantetheine binding"/>
    <property type="evidence" value="ECO:0007669"/>
    <property type="project" value="TreeGrafter"/>
</dbReference>
<proteinExistence type="predicted"/>
<evidence type="ECO:0000313" key="3">
    <source>
        <dbReference type="Proteomes" id="UP000305222"/>
    </source>
</evidence>
<dbReference type="EMBL" id="SZON01001549">
    <property type="protein sequence ID" value="TKI90668.1"/>
    <property type="molecule type" value="Genomic_DNA"/>
</dbReference>
<dbReference type="Proteomes" id="UP000305222">
    <property type="component" value="Unassembled WGS sequence"/>
</dbReference>
<evidence type="ECO:0000313" key="2">
    <source>
        <dbReference type="EMBL" id="TKI90668.1"/>
    </source>
</evidence>
<dbReference type="PANTHER" id="PTHR45527:SF1">
    <property type="entry name" value="FATTY ACID SYNTHASE"/>
    <property type="match status" value="1"/>
</dbReference>
<dbReference type="AlphaFoldDB" id="A0A4U3AR21"/>
<dbReference type="GO" id="GO:0043041">
    <property type="term" value="P:amino acid activation for nonribosomal peptide biosynthetic process"/>
    <property type="evidence" value="ECO:0007669"/>
    <property type="project" value="TreeGrafter"/>
</dbReference>
<dbReference type="InterPro" id="IPR001242">
    <property type="entry name" value="Condensation_dom"/>
</dbReference>
<sequence>NQLSAFGDVVYEVSEDKQQIIQDFTRKNRITLNTMIQGAWAILLNRYSQETDIIFGVTSSGRPAELEGSDSIIGCFMNTLPFRVKINKNVNLIKWLKDVQLKQVEMRQYEYTSLVDIRSWIDMPRSSALYDLYESIVIVENYPFDVKL</sequence>
<dbReference type="SUPFAM" id="SSF52777">
    <property type="entry name" value="CoA-dependent acyltransferases"/>
    <property type="match status" value="1"/>
</dbReference>
<reference evidence="2 3" key="1">
    <citation type="journal article" date="2019" name="Environ. Microbiol.">
        <title>An active ?-lactamase is a part of an orchestrated cell wall stress resistance network of Bacillus subtilis and related rhizosphere species.</title>
        <authorList>
            <person name="Bucher T."/>
            <person name="Keren-Paz A."/>
            <person name="Hausser J."/>
            <person name="Olender T."/>
            <person name="Cytryn E."/>
            <person name="Kolodkin-Gal I."/>
        </authorList>
    </citation>
    <scope>NUCLEOTIDE SEQUENCE [LARGE SCALE GENOMIC DNA]</scope>
    <source>
        <strain evidence="2 3">I5</strain>
    </source>
</reference>
<dbReference type="GO" id="GO:0005829">
    <property type="term" value="C:cytosol"/>
    <property type="evidence" value="ECO:0007669"/>
    <property type="project" value="TreeGrafter"/>
</dbReference>
<dbReference type="Gene3D" id="3.30.559.30">
    <property type="entry name" value="Nonribosomal peptide synthetase, condensation domain"/>
    <property type="match status" value="1"/>
</dbReference>
<evidence type="ECO:0000259" key="1">
    <source>
        <dbReference type="Pfam" id="PF00668"/>
    </source>
</evidence>
<name>A0A4U3AR21_9BACI</name>
<gene>
    <name evidence="2" type="ORF">FC699_23615</name>
</gene>
<dbReference type="PANTHER" id="PTHR45527">
    <property type="entry name" value="NONRIBOSOMAL PEPTIDE SYNTHETASE"/>
    <property type="match status" value="1"/>
</dbReference>
<feature type="domain" description="Condensation" evidence="1">
    <location>
        <begin position="9"/>
        <end position="144"/>
    </location>
</feature>
<dbReference type="GO" id="GO:0003824">
    <property type="term" value="F:catalytic activity"/>
    <property type="evidence" value="ECO:0007669"/>
    <property type="project" value="InterPro"/>
</dbReference>
<accession>A0A4U3AR21</accession>
<comment type="caution">
    <text evidence="2">The sequence shown here is derived from an EMBL/GenBank/DDBJ whole genome shotgun (WGS) entry which is preliminary data.</text>
</comment>
<feature type="non-terminal residue" evidence="2">
    <location>
        <position position="148"/>
    </location>
</feature>
<dbReference type="Pfam" id="PF00668">
    <property type="entry name" value="Condensation"/>
    <property type="match status" value="1"/>
</dbReference>